<evidence type="ECO:0000313" key="1">
    <source>
        <dbReference type="EMBL" id="SVB84810.1"/>
    </source>
</evidence>
<organism evidence="1">
    <name type="scientific">marine metagenome</name>
    <dbReference type="NCBI Taxonomy" id="408172"/>
    <lineage>
        <taxon>unclassified sequences</taxon>
        <taxon>metagenomes</taxon>
        <taxon>ecological metagenomes</taxon>
    </lineage>
</organism>
<protein>
    <submittedName>
        <fullName evidence="1">Uncharacterized protein</fullName>
    </submittedName>
</protein>
<dbReference type="EMBL" id="UINC01060375">
    <property type="protein sequence ID" value="SVB84810.1"/>
    <property type="molecule type" value="Genomic_DNA"/>
</dbReference>
<reference evidence="1" key="1">
    <citation type="submission" date="2018-05" db="EMBL/GenBank/DDBJ databases">
        <authorList>
            <person name="Lanie J.A."/>
            <person name="Ng W.-L."/>
            <person name="Kazmierczak K.M."/>
            <person name="Andrzejewski T.M."/>
            <person name="Davidsen T.M."/>
            <person name="Wayne K.J."/>
            <person name="Tettelin H."/>
            <person name="Glass J.I."/>
            <person name="Rusch D."/>
            <person name="Podicherti R."/>
            <person name="Tsui H.-C.T."/>
            <person name="Winkler M.E."/>
        </authorList>
    </citation>
    <scope>NUCLEOTIDE SEQUENCE</scope>
</reference>
<proteinExistence type="predicted"/>
<name>A0A382HC10_9ZZZZ</name>
<sequence>MPDTSDHWERVFVRQEGLVDFWLVASR</sequence>
<dbReference type="AlphaFoldDB" id="A0A382HC10"/>
<gene>
    <name evidence="1" type="ORF">METZ01_LOCUS237664</name>
</gene>
<accession>A0A382HC10</accession>